<evidence type="ECO:0000313" key="4">
    <source>
        <dbReference type="Proteomes" id="UP000192660"/>
    </source>
</evidence>
<dbReference type="PANTHER" id="PTHR45138">
    <property type="entry name" value="REGULATORY COMPONENTS OF SENSORY TRANSDUCTION SYSTEM"/>
    <property type="match status" value="1"/>
</dbReference>
<dbReference type="CDD" id="cd01949">
    <property type="entry name" value="GGDEF"/>
    <property type="match status" value="1"/>
</dbReference>
<dbReference type="SUPFAM" id="SSF55073">
    <property type="entry name" value="Nucleotide cyclase"/>
    <property type="match status" value="1"/>
</dbReference>
<protein>
    <submittedName>
        <fullName evidence="3">Diguanylate cyclase (GGDEF) domain-containing protein</fullName>
    </submittedName>
</protein>
<gene>
    <name evidence="3" type="ORF">SAMN00768000_0581</name>
</gene>
<dbReference type="EMBL" id="FWWY01000001">
    <property type="protein sequence ID" value="SMC02418.1"/>
    <property type="molecule type" value="Genomic_DNA"/>
</dbReference>
<dbReference type="Gene3D" id="3.30.70.270">
    <property type="match status" value="1"/>
</dbReference>
<dbReference type="SMART" id="SM00267">
    <property type="entry name" value="GGDEF"/>
    <property type="match status" value="1"/>
</dbReference>
<dbReference type="RefSeq" id="WP_081503448.1">
    <property type="nucleotide sequence ID" value="NZ_FWWY01000001.1"/>
</dbReference>
<dbReference type="Proteomes" id="UP000192660">
    <property type="component" value="Unassembled WGS sequence"/>
</dbReference>
<accession>A0A1W1W813</accession>
<dbReference type="InterPro" id="IPR029787">
    <property type="entry name" value="Nucleotide_cyclase"/>
</dbReference>
<keyword evidence="4" id="KW-1185">Reference proteome</keyword>
<dbReference type="OrthoDB" id="9804955at2"/>
<sequence length="252" mass="27960">MVKRPGGERRRHHSGYSVWHAVERIVWPLAIGYSLLVAGVLWIGWGIFPDSLRTTLLWICGMNWFGSMLLLGIIRAVVWVRLVRPLQHRADYDALSGLYRADVFWARAEEMVQWLGSQGQPWAFVYLDLDDFKRVNDTNGHLVGDAVIRTLGSLLQSHARHSDITGRLGGEEFGWILPGASPSEAVAAANRLLIAFREANCDGLTGCTFSAGVAGWTSQEDSVSIWTIARRADHALYHAKSHGKGQVQITAS</sequence>
<evidence type="ECO:0000313" key="3">
    <source>
        <dbReference type="EMBL" id="SMC02418.1"/>
    </source>
</evidence>
<proteinExistence type="predicted"/>
<organism evidence="3 4">
    <name type="scientific">Sulfobacillus thermosulfidooxidans (strain DSM 9293 / VKM B-1269 / AT-1)</name>
    <dbReference type="NCBI Taxonomy" id="929705"/>
    <lineage>
        <taxon>Bacteria</taxon>
        <taxon>Bacillati</taxon>
        <taxon>Bacillota</taxon>
        <taxon>Clostridia</taxon>
        <taxon>Eubacteriales</taxon>
        <taxon>Clostridiales Family XVII. Incertae Sedis</taxon>
        <taxon>Sulfobacillus</taxon>
    </lineage>
</organism>
<dbReference type="STRING" id="28034.BFX07_04465"/>
<feature type="domain" description="GGDEF" evidence="2">
    <location>
        <begin position="120"/>
        <end position="252"/>
    </location>
</feature>
<feature type="transmembrane region" description="Helical" evidence="1">
    <location>
        <begin position="21"/>
        <end position="44"/>
    </location>
</feature>
<evidence type="ECO:0000259" key="2">
    <source>
        <dbReference type="PROSITE" id="PS50887"/>
    </source>
</evidence>
<feature type="transmembrane region" description="Helical" evidence="1">
    <location>
        <begin position="56"/>
        <end position="80"/>
    </location>
</feature>
<dbReference type="PANTHER" id="PTHR45138:SF9">
    <property type="entry name" value="DIGUANYLATE CYCLASE DGCM-RELATED"/>
    <property type="match status" value="1"/>
</dbReference>
<keyword evidence="1" id="KW-0472">Membrane</keyword>
<dbReference type="PROSITE" id="PS50887">
    <property type="entry name" value="GGDEF"/>
    <property type="match status" value="1"/>
</dbReference>
<name>A0A1W1W813_SULTA</name>
<dbReference type="InterPro" id="IPR050469">
    <property type="entry name" value="Diguanylate_Cyclase"/>
</dbReference>
<keyword evidence="1" id="KW-1133">Transmembrane helix</keyword>
<keyword evidence="1" id="KW-0812">Transmembrane</keyword>
<dbReference type="InterPro" id="IPR000160">
    <property type="entry name" value="GGDEF_dom"/>
</dbReference>
<evidence type="ECO:0000256" key="1">
    <source>
        <dbReference type="SAM" id="Phobius"/>
    </source>
</evidence>
<reference evidence="4" key="1">
    <citation type="submission" date="2017-04" db="EMBL/GenBank/DDBJ databases">
        <authorList>
            <person name="Varghese N."/>
            <person name="Submissions S."/>
        </authorList>
    </citation>
    <scope>NUCLEOTIDE SEQUENCE [LARGE SCALE GENOMIC DNA]</scope>
    <source>
        <strain evidence="4">DSM 9293</strain>
    </source>
</reference>
<dbReference type="GO" id="GO:0052621">
    <property type="term" value="F:diguanylate cyclase activity"/>
    <property type="evidence" value="ECO:0007669"/>
    <property type="project" value="TreeGrafter"/>
</dbReference>
<dbReference type="Pfam" id="PF00990">
    <property type="entry name" value="GGDEF"/>
    <property type="match status" value="1"/>
</dbReference>
<dbReference type="AlphaFoldDB" id="A0A1W1W813"/>
<dbReference type="InterPro" id="IPR043128">
    <property type="entry name" value="Rev_trsase/Diguanyl_cyclase"/>
</dbReference>
<dbReference type="NCBIfam" id="TIGR00254">
    <property type="entry name" value="GGDEF"/>
    <property type="match status" value="1"/>
</dbReference>